<dbReference type="GO" id="GO:0005634">
    <property type="term" value="C:nucleus"/>
    <property type="evidence" value="ECO:0007669"/>
    <property type="project" value="TreeGrafter"/>
</dbReference>
<dbReference type="AlphaFoldDB" id="A0A1Y1XXP3"/>
<feature type="domain" description="T4 RNA ligase 1-like N-terminal" evidence="3">
    <location>
        <begin position="76"/>
        <end position="303"/>
    </location>
</feature>
<evidence type="ECO:0008006" key="6">
    <source>
        <dbReference type="Google" id="ProtNLM"/>
    </source>
</evidence>
<organism evidence="4 5">
    <name type="scientific">Basidiobolus meristosporus CBS 931.73</name>
    <dbReference type="NCBI Taxonomy" id="1314790"/>
    <lineage>
        <taxon>Eukaryota</taxon>
        <taxon>Fungi</taxon>
        <taxon>Fungi incertae sedis</taxon>
        <taxon>Zoopagomycota</taxon>
        <taxon>Entomophthoromycotina</taxon>
        <taxon>Basidiobolomycetes</taxon>
        <taxon>Basidiobolales</taxon>
        <taxon>Basidiobolaceae</taxon>
        <taxon>Basidiobolus</taxon>
    </lineage>
</organism>
<evidence type="ECO:0000259" key="1">
    <source>
        <dbReference type="Pfam" id="PF08302"/>
    </source>
</evidence>
<keyword evidence="5" id="KW-1185">Reference proteome</keyword>
<dbReference type="Pfam" id="PF09511">
    <property type="entry name" value="RNA_lig_T4_1"/>
    <property type="match status" value="1"/>
</dbReference>
<dbReference type="Proteomes" id="UP000193498">
    <property type="component" value="Unassembled WGS sequence"/>
</dbReference>
<evidence type="ECO:0000313" key="5">
    <source>
        <dbReference type="Proteomes" id="UP000193498"/>
    </source>
</evidence>
<dbReference type="InterPro" id="IPR019039">
    <property type="entry name" value="T4-Rnl1-like_N"/>
</dbReference>
<protein>
    <recommendedName>
        <fullName evidence="6">tRNA ligase</fullName>
    </recommendedName>
</protein>
<evidence type="ECO:0000259" key="3">
    <source>
        <dbReference type="Pfam" id="PF09511"/>
    </source>
</evidence>
<dbReference type="InterPro" id="IPR015965">
    <property type="entry name" value="tRNA_lig_PDEase"/>
</dbReference>
<dbReference type="FunCoup" id="A0A1Y1XXP3">
    <property type="interactions" value="300"/>
</dbReference>
<evidence type="ECO:0000313" key="4">
    <source>
        <dbReference type="EMBL" id="ORX90518.1"/>
    </source>
</evidence>
<gene>
    <name evidence="4" type="ORF">K493DRAFT_287930</name>
</gene>
<comment type="caution">
    <text evidence="4">The sequence shown here is derived from an EMBL/GenBank/DDBJ whole genome shotgun (WGS) entry which is preliminary data.</text>
</comment>
<dbReference type="PANTHER" id="PTHR32004">
    <property type="entry name" value="TRNA LIGASE"/>
    <property type="match status" value="1"/>
</dbReference>
<feature type="domain" description="tRNA ligase phosphodiesterase" evidence="1">
    <location>
        <begin position="553"/>
        <end position="755"/>
    </location>
</feature>
<dbReference type="Gene3D" id="3.40.50.300">
    <property type="entry name" value="P-loop containing nucleotide triphosphate hydrolases"/>
    <property type="match status" value="1"/>
</dbReference>
<feature type="domain" description="tRNA ligase kinase" evidence="2">
    <location>
        <begin position="385"/>
        <end position="542"/>
    </location>
</feature>
<dbReference type="InterPro" id="IPR015966">
    <property type="entry name" value="tRNA_lig_kin_fungi"/>
</dbReference>
<name>A0A1Y1XXP3_9FUNG</name>
<dbReference type="SUPFAM" id="SSF52540">
    <property type="entry name" value="P-loop containing nucleoside triphosphate hydrolases"/>
    <property type="match status" value="1"/>
</dbReference>
<sequence length="762" mass="87324">MNGIVRSAEQLTLFDEEDKLINELLELSQPKTSGGKKEKRFVRCKTYELPSGTAISSWKFTEYLYSQDPCPFPTLARGLFTTTLEGHHKIVIRGYDKFFNIGEVKQTEWDWIQQNTQGPYEVTIKENGCIIFVSSLPSGGLLVTSKHAWGPNENRTISHSEKGQEWLLKHLRTKGKTLDDFDDFLHQHDITAVFELCDDTFEEHVLEYPMESSGMYLHGINSNSVKLNTWTSAEVRACAQEFGFLEVSSVTKEQVSEVRAFVDEIRESGVYQGRAIEGFVVRCRRTDKNQVHFFKVKYDEPYLMYREWREVTLRIIRGQPYKHRYELTKDYGIWVKYMLDTEPELFTTFTQGIGIIKIRNMFLEYKKNPNMSLVVEKPKGPKKTLIFSVAIPGCGKTTLFLALSKLFGFKCVQNDNLGSKKKKKIAFEKAVMAEFEQNDIVLADKNNHIPGNREGLTNVFLSKYPGSSVIAVHWSIGANPPDKIYDLVYRRLLSRGENHQSLTPMRTKGFPSILGRFLNEYVPVDPNQDADSLITEVIQLDPFADAETNLQTALDTLCPLLDRQKPGGAKIKAALHHAIHYKPNFRKDQNSFTSLKIGYFAILLNHIPDVLRVYFTQHPDVDATFFHKLVSEDRIKIPHHITLVHRRDGQRSLKDQKLFDYYENFMKDNAKPSVTVTASHLIWNDKLMVLKARLRHENMPAVSKLLHITVGTISNEVKPYEAASVLRSVFPSGEHPKQIPDHHVVAIEPPLELEGLLEVFLL</sequence>
<dbReference type="InParanoid" id="A0A1Y1XXP3"/>
<evidence type="ECO:0000259" key="2">
    <source>
        <dbReference type="Pfam" id="PF08303"/>
    </source>
</evidence>
<dbReference type="GO" id="GO:0005524">
    <property type="term" value="F:ATP binding"/>
    <property type="evidence" value="ECO:0007669"/>
    <property type="project" value="InterPro"/>
</dbReference>
<dbReference type="STRING" id="1314790.A0A1Y1XXP3"/>
<dbReference type="GO" id="GO:0006388">
    <property type="term" value="P:tRNA splicing, via endonucleolytic cleavage and ligation"/>
    <property type="evidence" value="ECO:0007669"/>
    <property type="project" value="InterPro"/>
</dbReference>
<dbReference type="Pfam" id="PF08303">
    <property type="entry name" value="tRNA_lig_kinase"/>
    <property type="match status" value="1"/>
</dbReference>
<dbReference type="OrthoDB" id="276239at2759"/>
<dbReference type="Pfam" id="PF08302">
    <property type="entry name" value="tRNA_lig_CPD"/>
    <property type="match status" value="1"/>
</dbReference>
<reference evidence="4 5" key="1">
    <citation type="submission" date="2016-07" db="EMBL/GenBank/DDBJ databases">
        <title>Pervasive Adenine N6-methylation of Active Genes in Fungi.</title>
        <authorList>
            <consortium name="DOE Joint Genome Institute"/>
            <person name="Mondo S.J."/>
            <person name="Dannebaum R.O."/>
            <person name="Kuo R.C."/>
            <person name="Labutti K."/>
            <person name="Haridas S."/>
            <person name="Kuo A."/>
            <person name="Salamov A."/>
            <person name="Ahrendt S.R."/>
            <person name="Lipzen A."/>
            <person name="Sullivan W."/>
            <person name="Andreopoulos W.B."/>
            <person name="Clum A."/>
            <person name="Lindquist E."/>
            <person name="Daum C."/>
            <person name="Ramamoorthy G.K."/>
            <person name="Gryganskyi A."/>
            <person name="Culley D."/>
            <person name="Magnuson J.K."/>
            <person name="James T.Y."/>
            <person name="O'Malley M.A."/>
            <person name="Stajich J.E."/>
            <person name="Spatafora J.W."/>
            <person name="Visel A."/>
            <person name="Grigoriev I.V."/>
        </authorList>
    </citation>
    <scope>NUCLEOTIDE SEQUENCE [LARGE SCALE GENOMIC DNA]</scope>
    <source>
        <strain evidence="4 5">CBS 931.73</strain>
    </source>
</reference>
<dbReference type="InterPro" id="IPR027417">
    <property type="entry name" value="P-loop_NTPase"/>
</dbReference>
<accession>A0A1Y1XXP3</accession>
<dbReference type="GO" id="GO:0003972">
    <property type="term" value="F:RNA ligase (ATP) activity"/>
    <property type="evidence" value="ECO:0007669"/>
    <property type="project" value="InterPro"/>
</dbReference>
<dbReference type="PANTHER" id="PTHR32004:SF1">
    <property type="entry name" value="TRNA LIGASE"/>
    <property type="match status" value="1"/>
</dbReference>
<proteinExistence type="predicted"/>
<dbReference type="EMBL" id="MCFE01000376">
    <property type="protein sequence ID" value="ORX90518.1"/>
    <property type="molecule type" value="Genomic_DNA"/>
</dbReference>